<protein>
    <recommendedName>
        <fullName evidence="4">Cytochrome c oxidase subunit IIa family protein</fullName>
    </recommendedName>
</protein>
<keyword evidence="3" id="KW-1185">Reference proteome</keyword>
<dbReference type="EMBL" id="FNQR01000006">
    <property type="protein sequence ID" value="SEA63195.1"/>
    <property type="molecule type" value="Genomic_DNA"/>
</dbReference>
<keyword evidence="1" id="KW-0472">Membrane</keyword>
<dbReference type="AlphaFoldDB" id="A0A1H4CS46"/>
<dbReference type="Proteomes" id="UP000198584">
    <property type="component" value="Unassembled WGS sequence"/>
</dbReference>
<gene>
    <name evidence="2" type="ORF">SAMN05421743_106167</name>
</gene>
<keyword evidence="1" id="KW-1133">Transmembrane helix</keyword>
<dbReference type="STRING" id="571932.SAMN05421743_106167"/>
<keyword evidence="1" id="KW-0812">Transmembrane</keyword>
<feature type="transmembrane region" description="Helical" evidence="1">
    <location>
        <begin position="25"/>
        <end position="48"/>
    </location>
</feature>
<accession>A0A1H4CS46</accession>
<reference evidence="2 3" key="1">
    <citation type="submission" date="2016-10" db="EMBL/GenBank/DDBJ databases">
        <authorList>
            <person name="de Groot N.N."/>
        </authorList>
    </citation>
    <scope>NUCLEOTIDE SEQUENCE [LARGE SCALE GENOMIC DNA]</scope>
    <source>
        <strain evidence="2 3">CCM7597</strain>
    </source>
</reference>
<evidence type="ECO:0000313" key="2">
    <source>
        <dbReference type="EMBL" id="SEA63195.1"/>
    </source>
</evidence>
<dbReference type="OrthoDB" id="2418411at2"/>
<proteinExistence type="predicted"/>
<evidence type="ECO:0000313" key="3">
    <source>
        <dbReference type="Proteomes" id="UP000198584"/>
    </source>
</evidence>
<dbReference type="RefSeq" id="WP_143030710.1">
    <property type="nucleotide sequence ID" value="NZ_FNQR01000006.1"/>
</dbReference>
<organism evidence="2 3">
    <name type="scientific">Thalassobacillus cyri</name>
    <dbReference type="NCBI Taxonomy" id="571932"/>
    <lineage>
        <taxon>Bacteria</taxon>
        <taxon>Bacillati</taxon>
        <taxon>Bacillota</taxon>
        <taxon>Bacilli</taxon>
        <taxon>Bacillales</taxon>
        <taxon>Bacillaceae</taxon>
        <taxon>Thalassobacillus</taxon>
    </lineage>
</organism>
<evidence type="ECO:0008006" key="4">
    <source>
        <dbReference type="Google" id="ProtNLM"/>
    </source>
</evidence>
<sequence length="49" mass="5385">MPNTNLKQQTELEHSTQEPNLKGTLVSVSIVGGFLVLSWLAVFGLFLAR</sequence>
<evidence type="ECO:0000256" key="1">
    <source>
        <dbReference type="SAM" id="Phobius"/>
    </source>
</evidence>
<name>A0A1H4CS46_9BACI</name>